<dbReference type="OrthoDB" id="10645841at2759"/>
<evidence type="ECO:0000256" key="1">
    <source>
        <dbReference type="SAM" id="SignalP"/>
    </source>
</evidence>
<evidence type="ECO:0008006" key="4">
    <source>
        <dbReference type="Google" id="ProtNLM"/>
    </source>
</evidence>
<feature type="chain" id="PRO_5025523624" description="Heterokaryon incompatibility domain-containing protein" evidence="1">
    <location>
        <begin position="24"/>
        <end position="590"/>
    </location>
</feature>
<protein>
    <recommendedName>
        <fullName evidence="4">Heterokaryon incompatibility domain-containing protein</fullName>
    </recommendedName>
</protein>
<gene>
    <name evidence="2" type="ORF">BU24DRAFT_404797</name>
</gene>
<organism evidence="2 3">
    <name type="scientific">Aaosphaeria arxii CBS 175.79</name>
    <dbReference type="NCBI Taxonomy" id="1450172"/>
    <lineage>
        <taxon>Eukaryota</taxon>
        <taxon>Fungi</taxon>
        <taxon>Dikarya</taxon>
        <taxon>Ascomycota</taxon>
        <taxon>Pezizomycotina</taxon>
        <taxon>Dothideomycetes</taxon>
        <taxon>Pleosporomycetidae</taxon>
        <taxon>Pleosporales</taxon>
        <taxon>Pleosporales incertae sedis</taxon>
        <taxon>Aaosphaeria</taxon>
    </lineage>
</organism>
<evidence type="ECO:0000313" key="3">
    <source>
        <dbReference type="Proteomes" id="UP000799778"/>
    </source>
</evidence>
<name>A0A6A5YB71_9PLEO</name>
<dbReference type="RefSeq" id="XP_033390183.1">
    <property type="nucleotide sequence ID" value="XM_033525666.1"/>
</dbReference>
<accession>A0A6A5YB71</accession>
<sequence length="590" mass="67020">MHLQHCHLVIWSRCALCWMPLEGEHVSINLTTPVHEKYNAIDEVAITNFIPDCCPMQSCIRCSEANRSYAFHTACHDVVSRCLPDSAKVNNCWFLRCTQALVQAYEEAGSDPSRNQMPDSLIQPISQLTAAALCEDLFLHLNTIVGAYKIDGELQNLLLLLRDSPYSVQYDVFSSVVQSPGTRLMFKERTIRQLQAFQTWSEPMHRPIRSGGALYARFIVYKRASYLAGIYDEPLEGTVRIKAPNVDWDYVLLYSDDTGIARMSFALAHSSGRHHKPGHFQAIRRPSRAHDVLWITLKGLLVTRVDMFRKPIHQIHWPNSTTFPLSILPAPLSFYDFTATVVSLEGITGISIAQAEQRVKAIHAHKDAPGEKYNYPQRDATWAYCPLNKLANERIQRIWIVSFEKDGFGFLVETTKKTVWLGGYLEPTETRKYQPIAVPSSSGFYHSLGTCSLLSAIPSFNHPVSGPFHTTKTVPKPLDYRWSFSRASLENVQALRKTPRGAVELFYDDFSVCLGDFRPAEAGPWLKAPRWYKVAPYVATHWIDFFDDSTKDADCKPMKGHINFWHLRELTHIQFDPPTTACPTPLLLET</sequence>
<dbReference type="Proteomes" id="UP000799778">
    <property type="component" value="Unassembled WGS sequence"/>
</dbReference>
<proteinExistence type="predicted"/>
<keyword evidence="3" id="KW-1185">Reference proteome</keyword>
<keyword evidence="1" id="KW-0732">Signal</keyword>
<dbReference type="GeneID" id="54283063"/>
<reference evidence="2" key="1">
    <citation type="journal article" date="2020" name="Stud. Mycol.">
        <title>101 Dothideomycetes genomes: a test case for predicting lifestyles and emergence of pathogens.</title>
        <authorList>
            <person name="Haridas S."/>
            <person name="Albert R."/>
            <person name="Binder M."/>
            <person name="Bloem J."/>
            <person name="Labutti K."/>
            <person name="Salamov A."/>
            <person name="Andreopoulos B."/>
            <person name="Baker S."/>
            <person name="Barry K."/>
            <person name="Bills G."/>
            <person name="Bluhm B."/>
            <person name="Cannon C."/>
            <person name="Castanera R."/>
            <person name="Culley D."/>
            <person name="Daum C."/>
            <person name="Ezra D."/>
            <person name="Gonzalez J."/>
            <person name="Henrissat B."/>
            <person name="Kuo A."/>
            <person name="Liang C."/>
            <person name="Lipzen A."/>
            <person name="Lutzoni F."/>
            <person name="Magnuson J."/>
            <person name="Mondo S."/>
            <person name="Nolan M."/>
            <person name="Ohm R."/>
            <person name="Pangilinan J."/>
            <person name="Park H.-J."/>
            <person name="Ramirez L."/>
            <person name="Alfaro M."/>
            <person name="Sun H."/>
            <person name="Tritt A."/>
            <person name="Yoshinaga Y."/>
            <person name="Zwiers L.-H."/>
            <person name="Turgeon B."/>
            <person name="Goodwin S."/>
            <person name="Spatafora J."/>
            <person name="Crous P."/>
            <person name="Grigoriev I."/>
        </authorList>
    </citation>
    <scope>NUCLEOTIDE SEQUENCE</scope>
    <source>
        <strain evidence="2">CBS 175.79</strain>
    </source>
</reference>
<evidence type="ECO:0000313" key="2">
    <source>
        <dbReference type="EMBL" id="KAF2021844.1"/>
    </source>
</evidence>
<dbReference type="AlphaFoldDB" id="A0A6A5YB71"/>
<dbReference type="EMBL" id="ML978066">
    <property type="protein sequence ID" value="KAF2021844.1"/>
    <property type="molecule type" value="Genomic_DNA"/>
</dbReference>
<feature type="signal peptide" evidence="1">
    <location>
        <begin position="1"/>
        <end position="23"/>
    </location>
</feature>